<evidence type="ECO:0000313" key="2">
    <source>
        <dbReference type="EMBL" id="KYC47283.1"/>
    </source>
</evidence>
<reference evidence="4 5" key="1">
    <citation type="journal article" date="2016" name="ISME J.">
        <title>Chasing the elusive Euryarchaeota class WSA2: genomes reveal a uniquely fastidious methyl-reducing methanogen.</title>
        <authorList>
            <person name="Nobu M.K."/>
            <person name="Narihiro T."/>
            <person name="Kuroda K."/>
            <person name="Mei R."/>
            <person name="Liu W.T."/>
        </authorList>
    </citation>
    <scope>NUCLEOTIDE SEQUENCE [LARGE SCALE GENOMIC DNA]</scope>
    <source>
        <strain evidence="1">B03fssc0709_Meth_Bin005</strain>
        <strain evidence="2">B15fssc0709_Meth_Bin003</strain>
        <strain evidence="3">BMIXfssc0709_Meth_Bin006</strain>
    </source>
</reference>
<evidence type="ECO:0000313" key="3">
    <source>
        <dbReference type="EMBL" id="KYC49760.1"/>
    </source>
</evidence>
<evidence type="ECO:0000313" key="1">
    <source>
        <dbReference type="EMBL" id="KYC45336.1"/>
    </source>
</evidence>
<sequence length="72" mass="8607">MLTFYTILKILPKVIIMENHYYFDKNDPKDMEEVVDTAIRLIKEGTEFQFLEFELIGKNKVIKYCEITAIEE</sequence>
<dbReference type="EMBL" id="LNGE01000022">
    <property type="protein sequence ID" value="KYC45336.1"/>
    <property type="molecule type" value="Genomic_DNA"/>
</dbReference>
<name>A0A150IXQ4_9EURY</name>
<comment type="caution">
    <text evidence="3">The sequence shown here is derived from an EMBL/GenBank/DDBJ whole genome shotgun (WGS) entry which is preliminary data.</text>
</comment>
<protein>
    <submittedName>
        <fullName evidence="3">Uncharacterized protein</fullName>
    </submittedName>
</protein>
<evidence type="ECO:0000313" key="4">
    <source>
        <dbReference type="Proteomes" id="UP000091929"/>
    </source>
</evidence>
<proteinExistence type="predicted"/>
<dbReference type="AlphaFoldDB" id="A0A150IXQ4"/>
<dbReference type="Proteomes" id="UP000092403">
    <property type="component" value="Unassembled WGS sequence"/>
</dbReference>
<dbReference type="Proteomes" id="UP000092401">
    <property type="component" value="Unassembled WGS sequence"/>
</dbReference>
<accession>A0A150IQM7</accession>
<accession>A0A150IXQ4</accession>
<accession>A0A150IK02</accession>
<dbReference type="EMBL" id="LNGF01000027">
    <property type="protein sequence ID" value="KYC47283.1"/>
    <property type="molecule type" value="Genomic_DNA"/>
</dbReference>
<dbReference type="Proteomes" id="UP000091929">
    <property type="component" value="Unassembled WGS sequence"/>
</dbReference>
<evidence type="ECO:0000313" key="5">
    <source>
        <dbReference type="Proteomes" id="UP000092401"/>
    </source>
</evidence>
<dbReference type="EMBL" id="LNJC01000027">
    <property type="protein sequence ID" value="KYC49760.1"/>
    <property type="molecule type" value="Genomic_DNA"/>
</dbReference>
<organism evidence="3 6">
    <name type="scientific">Candidatus Methanofastidiosum methylothiophilum</name>
    <dbReference type="NCBI Taxonomy" id="1705564"/>
    <lineage>
        <taxon>Archaea</taxon>
        <taxon>Methanobacteriati</taxon>
        <taxon>Methanobacteriota</taxon>
        <taxon>Stenosarchaea group</taxon>
        <taxon>Candidatus Methanofastidiosia</taxon>
        <taxon>Candidatus Methanofastidiosales</taxon>
        <taxon>Candidatus Methanofastidiosaceae</taxon>
        <taxon>Candidatus Methanofastidiosum</taxon>
    </lineage>
</organism>
<evidence type="ECO:0000313" key="6">
    <source>
        <dbReference type="Proteomes" id="UP000092403"/>
    </source>
</evidence>
<gene>
    <name evidence="1" type="ORF">APG10_00978</name>
    <name evidence="2" type="ORF">APG11_01257</name>
    <name evidence="3" type="ORF">APG12_01282</name>
</gene>